<comment type="caution">
    <text evidence="2">The sequence shown here is derived from an EMBL/GenBank/DDBJ whole genome shotgun (WGS) entry which is preliminary data.</text>
</comment>
<reference evidence="2 3" key="1">
    <citation type="journal article" date="2016" name="Nat. Commun.">
        <title>Thousands of microbial genomes shed light on interconnected biogeochemical processes in an aquifer system.</title>
        <authorList>
            <person name="Anantharaman K."/>
            <person name="Brown C.T."/>
            <person name="Hug L.A."/>
            <person name="Sharon I."/>
            <person name="Castelle C.J."/>
            <person name="Probst A.J."/>
            <person name="Thomas B.C."/>
            <person name="Singh A."/>
            <person name="Wilkins M.J."/>
            <person name="Karaoz U."/>
            <person name="Brodie E.L."/>
            <person name="Williams K.H."/>
            <person name="Hubbard S.S."/>
            <person name="Banfield J.F."/>
        </authorList>
    </citation>
    <scope>NUCLEOTIDE SEQUENCE [LARGE SCALE GENOMIC DNA]</scope>
</reference>
<accession>A0A1F5JBB6</accession>
<dbReference type="GO" id="GO:0000373">
    <property type="term" value="P:Group II intron splicing"/>
    <property type="evidence" value="ECO:0007669"/>
    <property type="project" value="TreeGrafter"/>
</dbReference>
<proteinExistence type="predicted"/>
<dbReference type="SUPFAM" id="SSF55608">
    <property type="entry name" value="Homing endonucleases"/>
    <property type="match status" value="1"/>
</dbReference>
<dbReference type="GO" id="GO:0048564">
    <property type="term" value="P:photosystem I assembly"/>
    <property type="evidence" value="ECO:0007669"/>
    <property type="project" value="TreeGrafter"/>
</dbReference>
<dbReference type="PANTHER" id="PTHR47539">
    <property type="entry name" value="PENTATRICOPEPTIDE REPEAT-CONTAINING PROTEIN OTP51, CHLOROPLASTIC"/>
    <property type="match status" value="1"/>
</dbReference>
<dbReference type="PANTHER" id="PTHR47539:SF1">
    <property type="entry name" value="PENTATRICOPEPTIDE REPEAT-CONTAINING PROTEIN OTP51, CHLOROPLASTIC"/>
    <property type="match status" value="1"/>
</dbReference>
<dbReference type="InterPro" id="IPR027434">
    <property type="entry name" value="Homing_endonucl"/>
</dbReference>
<evidence type="ECO:0000259" key="1">
    <source>
        <dbReference type="Pfam" id="PF03161"/>
    </source>
</evidence>
<dbReference type="Pfam" id="PF03161">
    <property type="entry name" value="LAGLIDADG_2"/>
    <property type="match status" value="1"/>
</dbReference>
<organism evidence="2 3">
    <name type="scientific">Candidatus Daviesbacteria bacterium RIFCSPHIGHO2_02_FULL_39_12</name>
    <dbReference type="NCBI Taxonomy" id="1797770"/>
    <lineage>
        <taxon>Bacteria</taxon>
        <taxon>Candidatus Daviesiibacteriota</taxon>
    </lineage>
</organism>
<sequence>MLKLMDNTVGSLTEEQKSILIGTLLGDGTMRIKKNAHLEINHCYAQRMLVDWMFSKFSSLVSTPPKWRKGNGKREAYRFATQKLPVFTPFYNQFYKNGKKIIPNDLKLNSLSLAVWFMDDGSKTYSSVYLNTQQFNLDEQIQLIGILKNQFGIEASLNKDKIYYRIRVRSQSIKKFIKLVEPFVLKEFRYKIPSVMTL</sequence>
<dbReference type="AlphaFoldDB" id="A0A1F5JBB6"/>
<dbReference type="Gene3D" id="3.10.28.10">
    <property type="entry name" value="Homing endonucleases"/>
    <property type="match status" value="2"/>
</dbReference>
<dbReference type="GO" id="GO:0004519">
    <property type="term" value="F:endonuclease activity"/>
    <property type="evidence" value="ECO:0007669"/>
    <property type="project" value="InterPro"/>
</dbReference>
<dbReference type="Proteomes" id="UP000177042">
    <property type="component" value="Unassembled WGS sequence"/>
</dbReference>
<dbReference type="InterPro" id="IPR004860">
    <property type="entry name" value="LAGLIDADG_dom"/>
</dbReference>
<dbReference type="GO" id="GO:0045292">
    <property type="term" value="P:mRNA cis splicing, via spliceosome"/>
    <property type="evidence" value="ECO:0007669"/>
    <property type="project" value="TreeGrafter"/>
</dbReference>
<dbReference type="InterPro" id="IPR052500">
    <property type="entry name" value="Chloro/Mito_RNA_Process"/>
</dbReference>
<feature type="domain" description="Homing endonuclease LAGLIDADG" evidence="1">
    <location>
        <begin position="18"/>
        <end position="176"/>
    </location>
</feature>
<evidence type="ECO:0000313" key="2">
    <source>
        <dbReference type="EMBL" id="OGE25921.1"/>
    </source>
</evidence>
<evidence type="ECO:0000313" key="3">
    <source>
        <dbReference type="Proteomes" id="UP000177042"/>
    </source>
</evidence>
<protein>
    <recommendedName>
        <fullName evidence="1">Homing endonuclease LAGLIDADG domain-containing protein</fullName>
    </recommendedName>
</protein>
<dbReference type="EMBL" id="MFCX01000018">
    <property type="protein sequence ID" value="OGE25921.1"/>
    <property type="molecule type" value="Genomic_DNA"/>
</dbReference>
<name>A0A1F5JBB6_9BACT</name>
<gene>
    <name evidence="2" type="ORF">A3C26_03805</name>
</gene>